<evidence type="ECO:0000313" key="6">
    <source>
        <dbReference type="EMBL" id="RFA07012.1"/>
    </source>
</evidence>
<dbReference type="EMBL" id="NBXA01000032">
    <property type="protein sequence ID" value="RFA07012.1"/>
    <property type="molecule type" value="Genomic_DNA"/>
</dbReference>
<comment type="caution">
    <text evidence="6">The sequence shown here is derived from an EMBL/GenBank/DDBJ whole genome shotgun (WGS) entry which is preliminary data.</text>
</comment>
<dbReference type="Pfam" id="PF00440">
    <property type="entry name" value="TetR_N"/>
    <property type="match status" value="1"/>
</dbReference>
<keyword evidence="2 4" id="KW-0238">DNA-binding</keyword>
<dbReference type="AlphaFoldDB" id="A0A3E0VAX4"/>
<dbReference type="PANTHER" id="PTHR30055">
    <property type="entry name" value="HTH-TYPE TRANSCRIPTIONAL REGULATOR RUTR"/>
    <property type="match status" value="1"/>
</dbReference>
<keyword evidence="3" id="KW-0804">Transcription</keyword>
<keyword evidence="1" id="KW-0805">Transcription regulation</keyword>
<dbReference type="SUPFAM" id="SSF46689">
    <property type="entry name" value="Homeodomain-like"/>
    <property type="match status" value="1"/>
</dbReference>
<dbReference type="RefSeq" id="WP_116284440.1">
    <property type="nucleotide sequence ID" value="NZ_NBXA01000032.1"/>
</dbReference>
<evidence type="ECO:0000313" key="7">
    <source>
        <dbReference type="Proteomes" id="UP000256709"/>
    </source>
</evidence>
<organism evidence="6 7">
    <name type="scientific">Subtercola boreus</name>
    <dbReference type="NCBI Taxonomy" id="120213"/>
    <lineage>
        <taxon>Bacteria</taxon>
        <taxon>Bacillati</taxon>
        <taxon>Actinomycetota</taxon>
        <taxon>Actinomycetes</taxon>
        <taxon>Micrococcales</taxon>
        <taxon>Microbacteriaceae</taxon>
        <taxon>Subtercola</taxon>
    </lineage>
</organism>
<proteinExistence type="predicted"/>
<dbReference type="InterPro" id="IPR009057">
    <property type="entry name" value="Homeodomain-like_sf"/>
</dbReference>
<evidence type="ECO:0000256" key="4">
    <source>
        <dbReference type="PROSITE-ProRule" id="PRU00335"/>
    </source>
</evidence>
<dbReference type="Gene3D" id="1.10.357.10">
    <property type="entry name" value="Tetracycline Repressor, domain 2"/>
    <property type="match status" value="1"/>
</dbReference>
<sequence>MGETRSEQIESTNPRVIRTKARVITVARELLPQVGPAALTYTLLADRAGVTRQTLYRHWPSREKLLAELVLTGPVVGYPEGGTDAHLTMVEFLSSLRAGMQNEVTAAALSSLMAQADRHADSADALRSIVSDRHAALQALLRPTGLSITAEQFAMLAGPVLFRRFIARQPVSDEFIEVLAELSLSAL</sequence>
<dbReference type="GO" id="GO:0000976">
    <property type="term" value="F:transcription cis-regulatory region binding"/>
    <property type="evidence" value="ECO:0007669"/>
    <property type="project" value="TreeGrafter"/>
</dbReference>
<dbReference type="PANTHER" id="PTHR30055:SF234">
    <property type="entry name" value="HTH-TYPE TRANSCRIPTIONAL REGULATOR BETI"/>
    <property type="match status" value="1"/>
</dbReference>
<dbReference type="GO" id="GO:0003700">
    <property type="term" value="F:DNA-binding transcription factor activity"/>
    <property type="evidence" value="ECO:0007669"/>
    <property type="project" value="TreeGrafter"/>
</dbReference>
<evidence type="ECO:0000256" key="1">
    <source>
        <dbReference type="ARBA" id="ARBA00023015"/>
    </source>
</evidence>
<dbReference type="Proteomes" id="UP000256709">
    <property type="component" value="Unassembled WGS sequence"/>
</dbReference>
<reference evidence="6 7" key="1">
    <citation type="submission" date="2017-04" db="EMBL/GenBank/DDBJ databases">
        <title>Comparative genome analysis of Subtercola boreus.</title>
        <authorList>
            <person name="Cho Y.-J."/>
            <person name="Cho A."/>
            <person name="Kim O.-S."/>
            <person name="Lee J.-I."/>
        </authorList>
    </citation>
    <scope>NUCLEOTIDE SEQUENCE [LARGE SCALE GENOMIC DNA]</scope>
    <source>
        <strain evidence="6 7">P27444</strain>
    </source>
</reference>
<dbReference type="InterPro" id="IPR001647">
    <property type="entry name" value="HTH_TetR"/>
</dbReference>
<accession>A0A3E0VAX4</accession>
<evidence type="ECO:0000256" key="2">
    <source>
        <dbReference type="ARBA" id="ARBA00023125"/>
    </source>
</evidence>
<name>A0A3E0VAX4_9MICO</name>
<evidence type="ECO:0000259" key="5">
    <source>
        <dbReference type="PROSITE" id="PS50977"/>
    </source>
</evidence>
<feature type="DNA-binding region" description="H-T-H motif" evidence="4">
    <location>
        <begin position="40"/>
        <end position="59"/>
    </location>
</feature>
<dbReference type="PRINTS" id="PR00455">
    <property type="entry name" value="HTHTETR"/>
</dbReference>
<gene>
    <name evidence="6" type="ORF">B7R21_16940</name>
</gene>
<dbReference type="PROSITE" id="PS50977">
    <property type="entry name" value="HTH_TETR_2"/>
    <property type="match status" value="1"/>
</dbReference>
<dbReference type="OrthoDB" id="9796019at2"/>
<protein>
    <recommendedName>
        <fullName evidence="5">HTH tetR-type domain-containing protein</fullName>
    </recommendedName>
</protein>
<evidence type="ECO:0000256" key="3">
    <source>
        <dbReference type="ARBA" id="ARBA00023163"/>
    </source>
</evidence>
<dbReference type="InterPro" id="IPR050109">
    <property type="entry name" value="HTH-type_TetR-like_transc_reg"/>
</dbReference>
<feature type="domain" description="HTH tetR-type" evidence="5">
    <location>
        <begin position="17"/>
        <end position="77"/>
    </location>
</feature>